<proteinExistence type="predicted"/>
<accession>A0A1F5PE81</accession>
<comment type="caution">
    <text evidence="1">The sequence shown here is derived from an EMBL/GenBank/DDBJ whole genome shotgun (WGS) entry which is preliminary data.</text>
</comment>
<dbReference type="AlphaFoldDB" id="A0A1F5PE81"/>
<dbReference type="Proteomes" id="UP000178377">
    <property type="component" value="Unassembled WGS sequence"/>
</dbReference>
<evidence type="ECO:0000313" key="1">
    <source>
        <dbReference type="EMBL" id="OGE88231.1"/>
    </source>
</evidence>
<dbReference type="EMBL" id="MFEO01000035">
    <property type="protein sequence ID" value="OGE88231.1"/>
    <property type="molecule type" value="Genomic_DNA"/>
</dbReference>
<reference evidence="1 2" key="1">
    <citation type="journal article" date="2016" name="Nat. Commun.">
        <title>Thousands of microbial genomes shed light on interconnected biogeochemical processes in an aquifer system.</title>
        <authorList>
            <person name="Anantharaman K."/>
            <person name="Brown C.T."/>
            <person name="Hug L.A."/>
            <person name="Sharon I."/>
            <person name="Castelle C.J."/>
            <person name="Probst A.J."/>
            <person name="Thomas B.C."/>
            <person name="Singh A."/>
            <person name="Wilkins M.J."/>
            <person name="Karaoz U."/>
            <person name="Brodie E.L."/>
            <person name="Williams K.H."/>
            <person name="Hubbard S.S."/>
            <person name="Banfield J.F."/>
        </authorList>
    </citation>
    <scope>NUCLEOTIDE SEQUENCE [LARGE SCALE GENOMIC DNA]</scope>
</reference>
<protein>
    <submittedName>
        <fullName evidence="1">Uncharacterized protein</fullName>
    </submittedName>
</protein>
<name>A0A1F5PE81_9BACT</name>
<sequence length="125" mass="14719">MKKRDFWFALVFQRECRSYIEAKNSVHAFLHRTWQPSGGEDLEEGFETRWSEFLTSVQAEIAAEVVAALQEKFSRKDHFHQPMGEKPNELLDQLQKWWQGQMKEAKEALYQPHPLPEFCSSSSQT</sequence>
<gene>
    <name evidence="1" type="ORF">A2722_01600</name>
</gene>
<organism evidence="1 2">
    <name type="scientific">Candidatus Doudnabacteria bacterium RIFCSPHIGHO2_01_FULL_50_11</name>
    <dbReference type="NCBI Taxonomy" id="1817828"/>
    <lineage>
        <taxon>Bacteria</taxon>
        <taxon>Candidatus Doudnaibacteriota</taxon>
    </lineage>
</organism>
<evidence type="ECO:0000313" key="2">
    <source>
        <dbReference type="Proteomes" id="UP000178377"/>
    </source>
</evidence>